<sequence>MAKIVDNPKGFKVVEASRMELACKLGGFGICDNCNMASNIGYYVAVLNRWFCPKCYNEWYEYATHYPEDARIENKNFEHFKIMMDI</sequence>
<dbReference type="EMBL" id="QSCS01000010">
    <property type="protein sequence ID" value="RGY26690.1"/>
    <property type="molecule type" value="Genomic_DNA"/>
</dbReference>
<evidence type="ECO:0000313" key="2">
    <source>
        <dbReference type="Proteomes" id="UP000284431"/>
    </source>
</evidence>
<reference evidence="1 2" key="1">
    <citation type="submission" date="2018-08" db="EMBL/GenBank/DDBJ databases">
        <title>A genome reference for cultivated species of the human gut microbiota.</title>
        <authorList>
            <person name="Zou Y."/>
            <person name="Xue W."/>
            <person name="Luo G."/>
        </authorList>
    </citation>
    <scope>NUCLEOTIDE SEQUENCE [LARGE SCALE GENOMIC DNA]</scope>
    <source>
        <strain evidence="1 2">OF02-6LB</strain>
    </source>
</reference>
<proteinExistence type="predicted"/>
<evidence type="ECO:0000313" key="1">
    <source>
        <dbReference type="EMBL" id="RGY26690.1"/>
    </source>
</evidence>
<keyword evidence="1" id="KW-0808">Transferase</keyword>
<organism evidence="1 2">
    <name type="scientific">Bacteroides caccae</name>
    <dbReference type="NCBI Taxonomy" id="47678"/>
    <lineage>
        <taxon>Bacteria</taxon>
        <taxon>Pseudomonadati</taxon>
        <taxon>Bacteroidota</taxon>
        <taxon>Bacteroidia</taxon>
        <taxon>Bacteroidales</taxon>
        <taxon>Bacteroidaceae</taxon>
        <taxon>Bacteroides</taxon>
    </lineage>
</organism>
<dbReference type="GO" id="GO:0032259">
    <property type="term" value="P:methylation"/>
    <property type="evidence" value="ECO:0007669"/>
    <property type="project" value="UniProtKB-KW"/>
</dbReference>
<dbReference type="GO" id="GO:0008168">
    <property type="term" value="F:methyltransferase activity"/>
    <property type="evidence" value="ECO:0007669"/>
    <property type="project" value="UniProtKB-KW"/>
</dbReference>
<dbReference type="RefSeq" id="WP_118337040.1">
    <property type="nucleotide sequence ID" value="NZ_QSCQ01000010.1"/>
</dbReference>
<name>A0A413J601_9BACE</name>
<protein>
    <submittedName>
        <fullName evidence="1">Demethylase</fullName>
    </submittedName>
</protein>
<accession>A0A413J601</accession>
<dbReference type="Proteomes" id="UP000284431">
    <property type="component" value="Unassembled WGS sequence"/>
</dbReference>
<comment type="caution">
    <text evidence="1">The sequence shown here is derived from an EMBL/GenBank/DDBJ whole genome shotgun (WGS) entry which is preliminary data.</text>
</comment>
<keyword evidence="1" id="KW-0489">Methyltransferase</keyword>
<dbReference type="AlphaFoldDB" id="A0A413J601"/>
<gene>
    <name evidence="1" type="ORF">DXA49_08070</name>
</gene>